<dbReference type="PaxDb" id="4081-Solyc09g057850.1.1"/>
<dbReference type="PANTHER" id="PTHR11254:SF421">
    <property type="entry name" value="E3 UBIQUITIN-PROTEIN LIGASE UPL5-LIKE"/>
    <property type="match status" value="1"/>
</dbReference>
<dbReference type="SUPFAM" id="SSF56204">
    <property type="entry name" value="Hect, E3 ligase catalytic domain"/>
    <property type="match status" value="1"/>
</dbReference>
<evidence type="ECO:0000256" key="1">
    <source>
        <dbReference type="ARBA" id="ARBA00000885"/>
    </source>
</evidence>
<dbReference type="STRING" id="4081.A0A3Q7I276"/>
<dbReference type="Pfam" id="PF00632">
    <property type="entry name" value="HECT"/>
    <property type="match status" value="1"/>
</dbReference>
<dbReference type="EC" id="2.3.2.26" evidence="3"/>
<feature type="domain" description="HECT" evidence="6">
    <location>
        <begin position="5"/>
        <end position="66"/>
    </location>
</feature>
<protein>
    <recommendedName>
        <fullName evidence="3">HECT-type E3 ubiquitin transferase</fullName>
        <ecNumber evidence="3">2.3.2.26</ecNumber>
    </recommendedName>
</protein>
<dbReference type="EnsemblPlants" id="Solyc09g057850.1.1">
    <property type="protein sequence ID" value="Solyc09g057850.1.1.1"/>
    <property type="gene ID" value="Solyc09g057850.1"/>
</dbReference>
<evidence type="ECO:0000259" key="6">
    <source>
        <dbReference type="Pfam" id="PF00632"/>
    </source>
</evidence>
<dbReference type="InterPro" id="IPR035983">
    <property type="entry name" value="Hect_E3_ubiquitin_ligase"/>
</dbReference>
<dbReference type="InterPro" id="IPR000569">
    <property type="entry name" value="HECT_dom"/>
</dbReference>
<dbReference type="InParanoid" id="A0A3Q7I276"/>
<comment type="pathway">
    <text evidence="2">Protein modification; protein ubiquitination.</text>
</comment>
<keyword evidence="8" id="KW-1185">Reference proteome</keyword>
<reference evidence="7" key="1">
    <citation type="journal article" date="2012" name="Nature">
        <title>The tomato genome sequence provides insights into fleshy fruit evolution.</title>
        <authorList>
            <consortium name="Tomato Genome Consortium"/>
        </authorList>
    </citation>
    <scope>NUCLEOTIDE SEQUENCE [LARGE SCALE GENOMIC DNA]</scope>
    <source>
        <strain evidence="7">cv. Heinz 1706</strain>
    </source>
</reference>
<evidence type="ECO:0000256" key="5">
    <source>
        <dbReference type="ARBA" id="ARBA00022786"/>
    </source>
</evidence>
<dbReference type="AlphaFoldDB" id="A0A3Q7I276"/>
<dbReference type="Gene3D" id="3.30.2160.10">
    <property type="entry name" value="Hect, E3 ligase catalytic domain"/>
    <property type="match status" value="1"/>
</dbReference>
<dbReference type="InterPro" id="IPR050409">
    <property type="entry name" value="E3_ubiq-protein_ligase"/>
</dbReference>
<proteinExistence type="predicted"/>
<evidence type="ECO:0000256" key="4">
    <source>
        <dbReference type="ARBA" id="ARBA00022679"/>
    </source>
</evidence>
<comment type="catalytic activity">
    <reaction evidence="1">
        <text>S-ubiquitinyl-[E2 ubiquitin-conjugating enzyme]-L-cysteine + [acceptor protein]-L-lysine = [E2 ubiquitin-conjugating enzyme]-L-cysteine + N(6)-ubiquitinyl-[acceptor protein]-L-lysine.</text>
        <dbReference type="EC" id="2.3.2.26"/>
    </reaction>
</comment>
<evidence type="ECO:0000313" key="8">
    <source>
        <dbReference type="Proteomes" id="UP000004994"/>
    </source>
</evidence>
<dbReference type="Gramene" id="Solyc09g057850.1.1">
    <property type="protein sequence ID" value="Solyc09g057850.1.1.1"/>
    <property type="gene ID" value="Solyc09g057850.1"/>
</dbReference>
<dbReference type="Gene3D" id="3.90.1750.10">
    <property type="entry name" value="Hect, E3 ligase catalytic domains"/>
    <property type="match status" value="1"/>
</dbReference>
<sequence>MVDEEILRLTFVCEDKELGSRKVVELCPGKITTVNSENREIYVNILVEHHSLTSIAHQITHLLESKKNRCKRES</sequence>
<accession>A0A3Q7I276</accession>
<keyword evidence="5" id="KW-0833">Ubl conjugation pathway</keyword>
<reference evidence="7" key="2">
    <citation type="submission" date="2019-01" db="UniProtKB">
        <authorList>
            <consortium name="EnsemblPlants"/>
        </authorList>
    </citation>
    <scope>IDENTIFICATION</scope>
    <source>
        <strain evidence="7">cv. Heinz 1706</strain>
    </source>
</reference>
<dbReference type="PANTHER" id="PTHR11254">
    <property type="entry name" value="HECT DOMAIN UBIQUITIN-PROTEIN LIGASE"/>
    <property type="match status" value="1"/>
</dbReference>
<keyword evidence="4" id="KW-0808">Transferase</keyword>
<name>A0A3Q7I276_SOLLC</name>
<evidence type="ECO:0000256" key="3">
    <source>
        <dbReference type="ARBA" id="ARBA00012485"/>
    </source>
</evidence>
<evidence type="ECO:0000313" key="7">
    <source>
        <dbReference type="EnsemblPlants" id="Solyc09g057850.1.1.1"/>
    </source>
</evidence>
<evidence type="ECO:0000256" key="2">
    <source>
        <dbReference type="ARBA" id="ARBA00004906"/>
    </source>
</evidence>
<organism evidence="7">
    <name type="scientific">Solanum lycopersicum</name>
    <name type="common">Tomato</name>
    <name type="synonym">Lycopersicon esculentum</name>
    <dbReference type="NCBI Taxonomy" id="4081"/>
    <lineage>
        <taxon>Eukaryota</taxon>
        <taxon>Viridiplantae</taxon>
        <taxon>Streptophyta</taxon>
        <taxon>Embryophyta</taxon>
        <taxon>Tracheophyta</taxon>
        <taxon>Spermatophyta</taxon>
        <taxon>Magnoliopsida</taxon>
        <taxon>eudicotyledons</taxon>
        <taxon>Gunneridae</taxon>
        <taxon>Pentapetalae</taxon>
        <taxon>asterids</taxon>
        <taxon>lamiids</taxon>
        <taxon>Solanales</taxon>
        <taxon>Solanaceae</taxon>
        <taxon>Solanoideae</taxon>
        <taxon>Solaneae</taxon>
        <taxon>Solanum</taxon>
        <taxon>Solanum subgen. Lycopersicon</taxon>
    </lineage>
</organism>
<dbReference type="Proteomes" id="UP000004994">
    <property type="component" value="Chromosome 9"/>
</dbReference>
<dbReference type="GO" id="GO:0061630">
    <property type="term" value="F:ubiquitin protein ligase activity"/>
    <property type="evidence" value="ECO:0007669"/>
    <property type="project" value="UniProtKB-EC"/>
</dbReference>